<gene>
    <name evidence="2" type="ORF">Tco_0977788</name>
</gene>
<proteinExistence type="predicted"/>
<evidence type="ECO:0000313" key="2">
    <source>
        <dbReference type="EMBL" id="GJT51631.1"/>
    </source>
</evidence>
<evidence type="ECO:0000256" key="1">
    <source>
        <dbReference type="SAM" id="MobiDB-lite"/>
    </source>
</evidence>
<sequence length="155" mass="17420">MGDENPICTLGDYYKPSHEGYRNTIKLYVGNNMCEIDRAIGGKLRNKNADESWEIIENLTLYDHEGWNDIKEFVKPVKAITAPQGITKTLGRRLLELEDQINFLLKGSRPTPPSSSTHNPQAYVNAAYSISHSKDQNESPTLNSFAFHERTGPAP</sequence>
<reference evidence="2" key="1">
    <citation type="journal article" date="2022" name="Int. J. Mol. Sci.">
        <title>Draft Genome of Tanacetum Coccineum: Genomic Comparison of Closely Related Tanacetum-Family Plants.</title>
        <authorList>
            <person name="Yamashiro T."/>
            <person name="Shiraishi A."/>
            <person name="Nakayama K."/>
            <person name="Satake H."/>
        </authorList>
    </citation>
    <scope>NUCLEOTIDE SEQUENCE</scope>
</reference>
<keyword evidence="3" id="KW-1185">Reference proteome</keyword>
<protein>
    <recommendedName>
        <fullName evidence="4">MAK10-like protein</fullName>
    </recommendedName>
</protein>
<dbReference type="Proteomes" id="UP001151760">
    <property type="component" value="Unassembled WGS sequence"/>
</dbReference>
<dbReference type="EMBL" id="BQNB010016424">
    <property type="protein sequence ID" value="GJT51631.1"/>
    <property type="molecule type" value="Genomic_DNA"/>
</dbReference>
<accession>A0ABQ5EL43</accession>
<reference evidence="2" key="2">
    <citation type="submission" date="2022-01" db="EMBL/GenBank/DDBJ databases">
        <authorList>
            <person name="Yamashiro T."/>
            <person name="Shiraishi A."/>
            <person name="Satake H."/>
            <person name="Nakayama K."/>
        </authorList>
    </citation>
    <scope>NUCLEOTIDE SEQUENCE</scope>
</reference>
<comment type="caution">
    <text evidence="2">The sequence shown here is derived from an EMBL/GenBank/DDBJ whole genome shotgun (WGS) entry which is preliminary data.</text>
</comment>
<evidence type="ECO:0000313" key="3">
    <source>
        <dbReference type="Proteomes" id="UP001151760"/>
    </source>
</evidence>
<feature type="region of interest" description="Disordered" evidence="1">
    <location>
        <begin position="133"/>
        <end position="155"/>
    </location>
</feature>
<evidence type="ECO:0008006" key="4">
    <source>
        <dbReference type="Google" id="ProtNLM"/>
    </source>
</evidence>
<organism evidence="2 3">
    <name type="scientific">Tanacetum coccineum</name>
    <dbReference type="NCBI Taxonomy" id="301880"/>
    <lineage>
        <taxon>Eukaryota</taxon>
        <taxon>Viridiplantae</taxon>
        <taxon>Streptophyta</taxon>
        <taxon>Embryophyta</taxon>
        <taxon>Tracheophyta</taxon>
        <taxon>Spermatophyta</taxon>
        <taxon>Magnoliopsida</taxon>
        <taxon>eudicotyledons</taxon>
        <taxon>Gunneridae</taxon>
        <taxon>Pentapetalae</taxon>
        <taxon>asterids</taxon>
        <taxon>campanulids</taxon>
        <taxon>Asterales</taxon>
        <taxon>Asteraceae</taxon>
        <taxon>Asteroideae</taxon>
        <taxon>Anthemideae</taxon>
        <taxon>Anthemidinae</taxon>
        <taxon>Tanacetum</taxon>
    </lineage>
</organism>
<name>A0ABQ5EL43_9ASTR</name>